<dbReference type="GO" id="GO:0005975">
    <property type="term" value="P:carbohydrate metabolic process"/>
    <property type="evidence" value="ECO:0007669"/>
    <property type="project" value="InterPro"/>
</dbReference>
<accession>A0A0K1MQI4</accession>
<dbReference type="Proteomes" id="UP000237433">
    <property type="component" value="Unassembled WGS sequence"/>
</dbReference>
<dbReference type="InterPro" id="IPR013785">
    <property type="entry name" value="Aldolase_TIM"/>
</dbReference>
<gene>
    <name evidence="5" type="ORF">ACX51_09445</name>
    <name evidence="4" type="ORF">PGA78_01020</name>
</gene>
<reference evidence="4 7" key="3">
    <citation type="submission" date="2023-01" db="EMBL/GenBank/DDBJ databases">
        <title>Complete genome sequence of Lacticaseibacillus paracasei SRCM217440 isolated from Makgeolli.</title>
        <authorList>
            <person name="Yang H.-G."/>
            <person name="Jeong S.-J."/>
            <person name="Ha G.-S."/>
            <person name="Yang H.-J."/>
            <person name="Jeong D.-Y."/>
        </authorList>
    </citation>
    <scope>NUCLEOTIDE SEQUENCE [LARGE SCALE GENOMIC DNA]</scope>
    <source>
        <strain evidence="4 7">SRCM217440</strain>
    </source>
</reference>
<feature type="binding site" evidence="2">
    <location>
        <position position="179"/>
    </location>
    <ligand>
        <name>Zn(2+)</name>
        <dbReference type="ChEBI" id="CHEBI:29105"/>
        <label>1</label>
        <note>catalytic</note>
    </ligand>
</feature>
<dbReference type="PATRIC" id="fig|1597.20.peg.403"/>
<protein>
    <submittedName>
        <fullName evidence="3">Class II fructose-bisphosphate aldolase family protein</fullName>
    </submittedName>
    <submittedName>
        <fullName evidence="4">Ketose-bisphosphate aldolase</fullName>
    </submittedName>
</protein>
<evidence type="ECO:0000313" key="3">
    <source>
        <dbReference type="EMBL" id="CRL16952.1"/>
    </source>
</evidence>
<dbReference type="PANTHER" id="PTHR30304:SF0">
    <property type="entry name" value="D-TAGATOSE-1,6-BISPHOSPHATE ALDOLASE SUBUNIT GATY-RELATED"/>
    <property type="match status" value="1"/>
</dbReference>
<dbReference type="GO" id="GO:0016832">
    <property type="term" value="F:aldehyde-lyase activity"/>
    <property type="evidence" value="ECO:0007669"/>
    <property type="project" value="InterPro"/>
</dbReference>
<dbReference type="PROSITE" id="PS00602">
    <property type="entry name" value="ALDOLASE_CLASS_II_1"/>
    <property type="match status" value="1"/>
</dbReference>
<dbReference type="AlphaFoldDB" id="A0A0K1MQI4"/>
<reference evidence="3" key="1">
    <citation type="journal article" date="2015" name="Front. Microbiol.">
        <title>The vaginal isolate Lactobacillus paracasei LPC-S01 (DSM 26760) is suitable for oral administration.</title>
        <authorList>
            <person name="Balzaretti S."/>
            <person name="Taverniti V."/>
            <person name="Rondini G."/>
            <person name="Marcolegio G."/>
            <person name="Minuzzo M."/>
            <person name="Remagni M.C."/>
            <person name="Fiore W."/>
            <person name="Arioli S."/>
            <person name="Guglielmetti S."/>
        </authorList>
    </citation>
    <scope>NUCLEOTIDE SEQUENCE</scope>
    <source>
        <strain evidence="3">LPC-S01</strain>
    </source>
</reference>
<evidence type="ECO:0000256" key="2">
    <source>
        <dbReference type="PIRSR" id="PIRSR001359-3"/>
    </source>
</evidence>
<dbReference type="NCBIfam" id="TIGR00167">
    <property type="entry name" value="cbbA"/>
    <property type="match status" value="1"/>
</dbReference>
<dbReference type="EMBL" id="LN846901">
    <property type="protein sequence ID" value="CRL16952.1"/>
    <property type="molecule type" value="Genomic_DNA"/>
</dbReference>
<proteinExistence type="predicted"/>
<comment type="cofactor">
    <cofactor evidence="2">
        <name>Zn(2+)</name>
        <dbReference type="ChEBI" id="CHEBI:29105"/>
    </cofactor>
    <text evidence="2">Binds 2 Zn(2+) ions per subunit. One is catalytic and the other provides a structural contribution.</text>
</comment>
<feature type="active site" description="Proton donor" evidence="1">
    <location>
        <position position="80"/>
    </location>
</feature>
<dbReference type="PIRSF" id="PIRSF001359">
    <property type="entry name" value="F_bP_aldolase_II"/>
    <property type="match status" value="1"/>
</dbReference>
<feature type="binding site" evidence="2">
    <location>
        <position position="81"/>
    </location>
    <ligand>
        <name>Zn(2+)</name>
        <dbReference type="ChEBI" id="CHEBI:29105"/>
        <label>1</label>
        <note>catalytic</note>
    </ligand>
</feature>
<keyword evidence="2" id="KW-0479">Metal-binding</keyword>
<dbReference type="Pfam" id="PF01116">
    <property type="entry name" value="F_bP_aldolase"/>
    <property type="match status" value="1"/>
</dbReference>
<evidence type="ECO:0000313" key="5">
    <source>
        <dbReference type="EMBL" id="POE42780.1"/>
    </source>
</evidence>
<dbReference type="InterPro" id="IPR050246">
    <property type="entry name" value="Class_II_FBP_aldolase"/>
</dbReference>
<evidence type="ECO:0000313" key="6">
    <source>
        <dbReference type="Proteomes" id="UP000237433"/>
    </source>
</evidence>
<reference evidence="5 6" key="2">
    <citation type="journal article" date="2015" name="J. Am. Soc. Brew. Chem.">
        <title>Dissolved carbon dioxide selects for lactic acid bacteria able to grow in and spoil packaged beer.</title>
        <authorList>
            <person name="Bergsveinson J."/>
            <person name="Redekop A."/>
            <person name="Zoerb S."/>
            <person name="Ziola B."/>
        </authorList>
    </citation>
    <scope>NUCLEOTIDE SEQUENCE [LARGE SCALE GENOMIC DNA]</scope>
    <source>
        <strain evidence="5 6">CCC B1205</strain>
    </source>
</reference>
<evidence type="ECO:0000313" key="7">
    <source>
        <dbReference type="Proteomes" id="UP001212327"/>
    </source>
</evidence>
<keyword evidence="2" id="KW-0862">Zinc</keyword>
<sequence length="313" mass="34119">MLVSGDRLLQVAKEHHFAIPAFNAGSGQLFTATLEKAEELQAPFIMAIHPTELDFLRDSFVAQVIDAANHTDLPIALHLDHGASYEQVIHAIHLGFTSVMIDASLTDYEHNVALTKKVVEAAHATGVSVEAELGTIADTGNDVEGHLTDNVKYTDPETAKEFVEATGVDSLAIAIGTAHGLYPKDVKPKLKPEIAKAVAEVVDVPLVLHGASDNPDDKIAEAIAYGINKINISSDIKIAFAKDLRTVLNENDPDEIREPKVLFPSPMIATQKVVAQKIKLFGDVDRTKLYYQNEPVNEIPYNVKNFQVEHFSA</sequence>
<dbReference type="CDD" id="cd00947">
    <property type="entry name" value="TBP_aldolase_IIB"/>
    <property type="match status" value="1"/>
</dbReference>
<feature type="binding site" evidence="2">
    <location>
        <position position="209"/>
    </location>
    <ligand>
        <name>Zn(2+)</name>
        <dbReference type="ChEBI" id="CHEBI:29105"/>
        <label>1</label>
        <note>catalytic</note>
    </ligand>
</feature>
<name>A0A0K1MQI4_LACPA</name>
<dbReference type="InterPro" id="IPR000771">
    <property type="entry name" value="FBA_II"/>
</dbReference>
<evidence type="ECO:0000313" key="4">
    <source>
        <dbReference type="EMBL" id="MDB1563370.1"/>
    </source>
</evidence>
<dbReference type="Proteomes" id="UP001212327">
    <property type="component" value="Unassembled WGS sequence"/>
</dbReference>
<dbReference type="EMBL" id="LGIY01000014">
    <property type="protein sequence ID" value="POE42780.1"/>
    <property type="molecule type" value="Genomic_DNA"/>
</dbReference>
<feature type="binding site" evidence="2">
    <location>
        <position position="102"/>
    </location>
    <ligand>
        <name>Zn(2+)</name>
        <dbReference type="ChEBI" id="CHEBI:29105"/>
        <label>2</label>
    </ligand>
</feature>
<dbReference type="PANTHER" id="PTHR30304">
    <property type="entry name" value="D-TAGATOSE-1,6-BISPHOSPHATE ALDOLASE"/>
    <property type="match status" value="1"/>
</dbReference>
<dbReference type="Gene3D" id="3.20.20.70">
    <property type="entry name" value="Aldolase class I"/>
    <property type="match status" value="1"/>
</dbReference>
<dbReference type="RefSeq" id="WP_003586733.1">
    <property type="nucleotide sequence ID" value="NZ_AFYO01000012.1"/>
</dbReference>
<organism evidence="3">
    <name type="scientific">Lacticaseibacillus paracasei</name>
    <name type="common">Lactobacillus paracasei</name>
    <dbReference type="NCBI Taxonomy" id="1597"/>
    <lineage>
        <taxon>Bacteria</taxon>
        <taxon>Bacillati</taxon>
        <taxon>Bacillota</taxon>
        <taxon>Bacilli</taxon>
        <taxon>Lactobacillales</taxon>
        <taxon>Lactobacillaceae</taxon>
        <taxon>Lacticaseibacillus</taxon>
    </lineage>
</organism>
<dbReference type="SUPFAM" id="SSF51569">
    <property type="entry name" value="Aldolase"/>
    <property type="match status" value="1"/>
</dbReference>
<evidence type="ECO:0000256" key="1">
    <source>
        <dbReference type="PIRSR" id="PIRSR001359-1"/>
    </source>
</evidence>
<dbReference type="GO" id="GO:0008270">
    <property type="term" value="F:zinc ion binding"/>
    <property type="evidence" value="ECO:0007669"/>
    <property type="project" value="InterPro"/>
</dbReference>
<dbReference type="EMBL" id="JAQLSF010000001">
    <property type="protein sequence ID" value="MDB1563370.1"/>
    <property type="molecule type" value="Genomic_DNA"/>
</dbReference>
<feature type="binding site" evidence="2">
    <location>
        <position position="132"/>
    </location>
    <ligand>
        <name>Zn(2+)</name>
        <dbReference type="ChEBI" id="CHEBI:29105"/>
        <label>2</label>
    </ligand>
</feature>